<feature type="transmembrane region" description="Helical" evidence="7">
    <location>
        <begin position="361"/>
        <end position="382"/>
    </location>
</feature>
<name>A0ABR2Z4N0_9CHLO</name>
<evidence type="ECO:0000256" key="3">
    <source>
        <dbReference type="ARBA" id="ARBA00022676"/>
    </source>
</evidence>
<comment type="caution">
    <text evidence="8">The sequence shown here is derived from an EMBL/GenBank/DDBJ whole genome shotgun (WGS) entry which is preliminary data.</text>
</comment>
<proteinExistence type="predicted"/>
<dbReference type="SUPFAM" id="SSF53448">
    <property type="entry name" value="Nucleotide-diphospho-sugar transferases"/>
    <property type="match status" value="1"/>
</dbReference>
<gene>
    <name evidence="8" type="ORF">WJX75_008007</name>
</gene>
<dbReference type="EMBL" id="JALJOT010000001">
    <property type="protein sequence ID" value="KAK9918911.1"/>
    <property type="molecule type" value="Genomic_DNA"/>
</dbReference>
<dbReference type="EC" id="2.4.1.16" evidence="2"/>
<dbReference type="PANTHER" id="PTHR22914">
    <property type="entry name" value="CHITIN SYNTHASE"/>
    <property type="match status" value="1"/>
</dbReference>
<evidence type="ECO:0000313" key="9">
    <source>
        <dbReference type="Proteomes" id="UP001491310"/>
    </source>
</evidence>
<feature type="transmembrane region" description="Helical" evidence="7">
    <location>
        <begin position="433"/>
        <end position="457"/>
    </location>
</feature>
<comment type="subcellular location">
    <subcellularLocation>
        <location evidence="1">Membrane</location>
        <topology evidence="1">Multi-pass membrane protein</topology>
    </subcellularLocation>
</comment>
<feature type="transmembrane region" description="Helical" evidence="7">
    <location>
        <begin position="548"/>
        <end position="568"/>
    </location>
</feature>
<evidence type="ECO:0000256" key="5">
    <source>
        <dbReference type="ARBA" id="ARBA00022989"/>
    </source>
</evidence>
<keyword evidence="3" id="KW-0328">Glycosyltransferase</keyword>
<evidence type="ECO:0000256" key="7">
    <source>
        <dbReference type="SAM" id="Phobius"/>
    </source>
</evidence>
<sequence>MSSLHKTTLEFAADRQTPVGLGFRESEEELSNPIALYRSLATAQLVDYIFSVTLVLDAQKDDEPPTPTLLALWRLLGLDESSPTSQERGCRVWRFSFGCIPAALYVKGDKLRGGKRYSQLLFHDIVCDYALPPWGYLCMDADVAVTVSNVRRLLDTLVSRPGCGGVAGVISPCNRDVNSNWVVARQVFQYYHHVNAYRAIEVLSGVATLLCGPFCAFRHNAFGAVRESFSWVPHADDVQGRCLLDLGEDRRLTTCLLERGFQPSFCKDAFAGTLVPDTLAGYINQQRRWCKTSMFSDAEVASQPRKFLLRFSRPGWGTLQQVQLCASMLDFYVGIGWGLGMAALGLADARGVNSEWRGKGLPQIILAALVAYVIYFAVLCSRMQDASQWPKGRLMTHTLVLITLCMFSWSRFWLRQMIGLVFPVPATDCYMLIASRVAMAYMLILAAYVAVLTVLYLPRRQWWGMWYSASVMFATDALQRTIIPIFGLATLDNYSWCTRGINHINSGVRDISSGSEEEASRQLPCYHVDGGRQRPGYMPRRSAHRYKVMGLSLHLGSNIALAAVLTLMDDVDLPGWRMTLFDAVEIAGYIYQGIRLFALGMCVASVHRSHTWRFAKSG</sequence>
<keyword evidence="5 7" id="KW-1133">Transmembrane helix</keyword>
<dbReference type="Proteomes" id="UP001491310">
    <property type="component" value="Unassembled WGS sequence"/>
</dbReference>
<keyword evidence="4 7" id="KW-0812">Transmembrane</keyword>
<keyword evidence="9" id="KW-1185">Reference proteome</keyword>
<protein>
    <recommendedName>
        <fullName evidence="2">chitin synthase</fullName>
        <ecNumber evidence="2">2.4.1.16</ecNumber>
    </recommendedName>
</protein>
<dbReference type="Pfam" id="PF03142">
    <property type="entry name" value="Chitin_synth_2"/>
    <property type="match status" value="1"/>
</dbReference>
<feature type="transmembrane region" description="Helical" evidence="7">
    <location>
        <begin position="394"/>
        <end position="413"/>
    </location>
</feature>
<dbReference type="InterPro" id="IPR029044">
    <property type="entry name" value="Nucleotide-diphossugar_trans"/>
</dbReference>
<keyword evidence="6 7" id="KW-0472">Membrane</keyword>
<reference evidence="8 9" key="1">
    <citation type="journal article" date="2024" name="Nat. Commun.">
        <title>Phylogenomics reveals the evolutionary origins of lichenization in chlorophyte algae.</title>
        <authorList>
            <person name="Puginier C."/>
            <person name="Libourel C."/>
            <person name="Otte J."/>
            <person name="Skaloud P."/>
            <person name="Haon M."/>
            <person name="Grisel S."/>
            <person name="Petersen M."/>
            <person name="Berrin J.G."/>
            <person name="Delaux P.M."/>
            <person name="Dal Grande F."/>
            <person name="Keller J."/>
        </authorList>
    </citation>
    <scope>NUCLEOTIDE SEQUENCE [LARGE SCALE GENOMIC DNA]</scope>
    <source>
        <strain evidence="8 9">SAG 216-7</strain>
    </source>
</reference>
<keyword evidence="3" id="KW-0808">Transferase</keyword>
<evidence type="ECO:0000256" key="1">
    <source>
        <dbReference type="ARBA" id="ARBA00004141"/>
    </source>
</evidence>
<accession>A0ABR2Z4N0</accession>
<evidence type="ECO:0000256" key="4">
    <source>
        <dbReference type="ARBA" id="ARBA00022692"/>
    </source>
</evidence>
<organism evidence="8 9">
    <name type="scientific">Coccomyxa subellipsoidea</name>
    <dbReference type="NCBI Taxonomy" id="248742"/>
    <lineage>
        <taxon>Eukaryota</taxon>
        <taxon>Viridiplantae</taxon>
        <taxon>Chlorophyta</taxon>
        <taxon>core chlorophytes</taxon>
        <taxon>Trebouxiophyceae</taxon>
        <taxon>Trebouxiophyceae incertae sedis</taxon>
        <taxon>Coccomyxaceae</taxon>
        <taxon>Coccomyxa</taxon>
    </lineage>
</organism>
<feature type="transmembrane region" description="Helical" evidence="7">
    <location>
        <begin position="588"/>
        <end position="606"/>
    </location>
</feature>
<evidence type="ECO:0000256" key="2">
    <source>
        <dbReference type="ARBA" id="ARBA00012543"/>
    </source>
</evidence>
<dbReference type="InterPro" id="IPR004835">
    <property type="entry name" value="Chitin_synth"/>
</dbReference>
<evidence type="ECO:0000313" key="8">
    <source>
        <dbReference type="EMBL" id="KAK9918911.1"/>
    </source>
</evidence>
<evidence type="ECO:0000256" key="6">
    <source>
        <dbReference type="ARBA" id="ARBA00023136"/>
    </source>
</evidence>